<protein>
    <submittedName>
        <fullName evidence="1">Uncharacterized protein</fullName>
    </submittedName>
</protein>
<evidence type="ECO:0000313" key="2">
    <source>
        <dbReference type="Proteomes" id="UP000690515"/>
    </source>
</evidence>
<organism evidence="1 2">
    <name type="scientific">Zooshikella harenae</name>
    <dbReference type="NCBI Taxonomy" id="2827238"/>
    <lineage>
        <taxon>Bacteria</taxon>
        <taxon>Pseudomonadati</taxon>
        <taxon>Pseudomonadota</taxon>
        <taxon>Gammaproteobacteria</taxon>
        <taxon>Oceanospirillales</taxon>
        <taxon>Zooshikellaceae</taxon>
        <taxon>Zooshikella</taxon>
    </lineage>
</organism>
<dbReference type="Proteomes" id="UP000690515">
    <property type="component" value="Unassembled WGS sequence"/>
</dbReference>
<dbReference type="RefSeq" id="WP_215819395.1">
    <property type="nucleotide sequence ID" value="NZ_JAGSOY010000016.1"/>
</dbReference>
<name>A0ABS5ZAZ3_9GAMM</name>
<comment type="caution">
    <text evidence="1">The sequence shown here is derived from an EMBL/GenBank/DDBJ whole genome shotgun (WGS) entry which is preliminary data.</text>
</comment>
<sequence>MPSYLEIIELPDGDIALQRTDAEEEQPLVTISFSEEAKAILQENHVEVAKAMMSAGIQMVGLMSESTLEADEKDHVLH</sequence>
<gene>
    <name evidence="1" type="ORF">KCG35_09175</name>
</gene>
<proteinExistence type="predicted"/>
<keyword evidence="2" id="KW-1185">Reference proteome</keyword>
<dbReference type="EMBL" id="JAGSOY010000016">
    <property type="protein sequence ID" value="MBU2711232.1"/>
    <property type="molecule type" value="Genomic_DNA"/>
</dbReference>
<evidence type="ECO:0000313" key="1">
    <source>
        <dbReference type="EMBL" id="MBU2711232.1"/>
    </source>
</evidence>
<reference evidence="1 2" key="1">
    <citation type="submission" date="2021-04" db="EMBL/GenBank/DDBJ databases">
        <authorList>
            <person name="Pira H."/>
            <person name="Risdian C."/>
            <person name="Wink J."/>
        </authorList>
    </citation>
    <scope>NUCLEOTIDE SEQUENCE [LARGE SCALE GENOMIC DNA]</scope>
    <source>
        <strain evidence="1 2">WH53</strain>
    </source>
</reference>
<accession>A0ABS5ZAZ3</accession>